<keyword evidence="3" id="KW-1185">Reference proteome</keyword>
<keyword evidence="2" id="KW-0378">Hydrolase</keyword>
<organism evidence="2 3">
    <name type="scientific">Anoxybacter fermentans</name>
    <dbReference type="NCBI Taxonomy" id="1323375"/>
    <lineage>
        <taxon>Bacteria</taxon>
        <taxon>Bacillati</taxon>
        <taxon>Bacillota</taxon>
        <taxon>Clostridia</taxon>
        <taxon>Halanaerobiales</taxon>
        <taxon>Anoxybacter</taxon>
    </lineage>
</organism>
<dbReference type="InterPro" id="IPR005321">
    <property type="entry name" value="Peptidase_S58_DmpA"/>
</dbReference>
<protein>
    <submittedName>
        <fullName evidence="2">Aminopeptidase</fullName>
    </submittedName>
</protein>
<dbReference type="AlphaFoldDB" id="A0A3S9T1L4"/>
<keyword evidence="2" id="KW-0645">Protease</keyword>
<dbReference type="OrthoDB" id="9770388at2"/>
<dbReference type="GO" id="GO:0004177">
    <property type="term" value="F:aminopeptidase activity"/>
    <property type="evidence" value="ECO:0007669"/>
    <property type="project" value="UniProtKB-KW"/>
</dbReference>
<dbReference type="SUPFAM" id="SSF56266">
    <property type="entry name" value="DmpA/ArgJ-like"/>
    <property type="match status" value="1"/>
</dbReference>
<dbReference type="Pfam" id="PF03576">
    <property type="entry name" value="Peptidase_S58"/>
    <property type="match status" value="1"/>
</dbReference>
<dbReference type="Gene3D" id="3.60.70.12">
    <property type="entry name" value="L-amino peptidase D-ALA esterase/amidase"/>
    <property type="match status" value="1"/>
</dbReference>
<evidence type="ECO:0000256" key="1">
    <source>
        <dbReference type="ARBA" id="ARBA00007068"/>
    </source>
</evidence>
<proteinExistence type="inferred from homology"/>
<dbReference type="CDD" id="cd02253">
    <property type="entry name" value="DmpA"/>
    <property type="match status" value="1"/>
</dbReference>
<keyword evidence="2" id="KW-0031">Aminopeptidase</keyword>
<dbReference type="RefSeq" id="WP_127017802.1">
    <property type="nucleotide sequence ID" value="NZ_CP016379.1"/>
</dbReference>
<name>A0A3S9T1L4_9FIRM</name>
<evidence type="ECO:0000313" key="2">
    <source>
        <dbReference type="EMBL" id="AZR74444.1"/>
    </source>
</evidence>
<gene>
    <name evidence="2" type="ORF">BBF96_14240</name>
</gene>
<accession>A0A3S9T1L4</accession>
<reference evidence="2 3" key="1">
    <citation type="submission" date="2016-07" db="EMBL/GenBank/DDBJ databases">
        <title>Genome and transcriptome analysis of iron-reducing fermentative bacteria Anoxybacter fermentans.</title>
        <authorList>
            <person name="Zeng X."/>
            <person name="Shao Z."/>
        </authorList>
    </citation>
    <scope>NUCLEOTIDE SEQUENCE [LARGE SCALE GENOMIC DNA]</scope>
    <source>
        <strain evidence="2 3">DY22613</strain>
    </source>
</reference>
<dbReference type="EMBL" id="CP016379">
    <property type="protein sequence ID" value="AZR74444.1"/>
    <property type="molecule type" value="Genomic_DNA"/>
</dbReference>
<dbReference type="PANTHER" id="PTHR36512:SF3">
    <property type="entry name" value="BLR5678 PROTEIN"/>
    <property type="match status" value="1"/>
</dbReference>
<sequence>MKDYRPRIRELVQIGRLPTGPNNAITDVEGVLVGHSTLIKGEGALSPGEGPIRTGVTAILPHGGNLFEEKVTAAVHVINGFGKSVGLSQIQELGTIETPILLTNTLNVGRVSDALISYMLKSNPGIGITTGTINPVVGECNDGYLNDIQGRHVGEKEVFAAIENAKGGMVEEGVVGAGTGMRCFQFKGGVGTASRLIRYQDEEYTIGILVVSNFGRREELQIAGVPVGLELKDWPEKMEEKADDGSIMIILATDAPLSSRQLGRLARRAPLGLARTGSIVSHGSGDFVIAFSTTHRHPHQGKHHRISWERVLEDNKLMNLFFQGTIEAVEEAVLNSLTRAYTVVGRDGHTAYALPIERVKEILRCYGR</sequence>
<dbReference type="PANTHER" id="PTHR36512">
    <property type="entry name" value="D-AMINOPEPTIDASE"/>
    <property type="match status" value="1"/>
</dbReference>
<dbReference type="KEGG" id="aft:BBF96_14240"/>
<comment type="similarity">
    <text evidence="1">Belongs to the peptidase S58 family.</text>
</comment>
<evidence type="ECO:0000313" key="3">
    <source>
        <dbReference type="Proteomes" id="UP000267250"/>
    </source>
</evidence>
<dbReference type="InterPro" id="IPR016117">
    <property type="entry name" value="ArgJ-like_dom_sf"/>
</dbReference>
<dbReference type="Proteomes" id="UP000267250">
    <property type="component" value="Chromosome"/>
</dbReference>